<dbReference type="Gene3D" id="3.50.50.60">
    <property type="entry name" value="FAD/NAD(P)-binding domain"/>
    <property type="match status" value="2"/>
</dbReference>
<name>A0A6A6SV47_9PLEO</name>
<protein>
    <submittedName>
        <fullName evidence="2">Nucleotide-binding domain-containing protein</fullName>
    </submittedName>
</protein>
<dbReference type="GO" id="GO:0005829">
    <property type="term" value="C:cytosol"/>
    <property type="evidence" value="ECO:0007669"/>
    <property type="project" value="GOC"/>
</dbReference>
<sequence>VIIGGGVVGLSTAYSLALALKDASASDSSAIPMITVIEPSNEISPAASTHATGGIGDFGSKSNPSVASVAKLSYNMHVKMAAEHNGAEKYGFSEQVIYRLTPRNFTGTPSPPDNAGTEIPPTPVPLSELPDWVRTSDHWEAQRMASGPQCSHLNPRLFCPFLAEQVAGMVVRIELGASVISVESNEAEQEFSRVQIRRASGSVDCLPCRAVVLATGPWSDRVFAQLFPNARITLPMNSTDAAGNHFRVKSPGWESEAQEYEKSVQVYYMNVTPDGSRFDVTSFANGDLYIGGWGARPEVLPDLATSVRPQPSEIEAMISATKRYVTVDPNKELEYFDVGRCYHPSTTTGRPIITKVDWYLLGIGDSFEALLNTPSESSDIVGGLFINTGHDSSGGSQALGSGKVMSD</sequence>
<dbReference type="InterPro" id="IPR036188">
    <property type="entry name" value="FAD/NAD-bd_sf"/>
</dbReference>
<evidence type="ECO:0000313" key="2">
    <source>
        <dbReference type="EMBL" id="KAF2650298.1"/>
    </source>
</evidence>
<proteinExistence type="predicted"/>
<evidence type="ECO:0000259" key="1">
    <source>
        <dbReference type="Pfam" id="PF01266"/>
    </source>
</evidence>
<accession>A0A6A6SV47</accession>
<dbReference type="EMBL" id="MU004460">
    <property type="protein sequence ID" value="KAF2650298.1"/>
    <property type="molecule type" value="Genomic_DNA"/>
</dbReference>
<dbReference type="Proteomes" id="UP000799324">
    <property type="component" value="Unassembled WGS sequence"/>
</dbReference>
<dbReference type="SUPFAM" id="SSF51905">
    <property type="entry name" value="FAD/NAD(P)-binding domain"/>
    <property type="match status" value="1"/>
</dbReference>
<dbReference type="GO" id="GO:0042147">
    <property type="term" value="P:retrograde transport, endosome to Golgi"/>
    <property type="evidence" value="ECO:0007669"/>
    <property type="project" value="TreeGrafter"/>
</dbReference>
<dbReference type="PANTHER" id="PTHR13847">
    <property type="entry name" value="SARCOSINE DEHYDROGENASE-RELATED"/>
    <property type="match status" value="1"/>
</dbReference>
<evidence type="ECO:0000313" key="3">
    <source>
        <dbReference type="Proteomes" id="UP000799324"/>
    </source>
</evidence>
<feature type="non-terminal residue" evidence="2">
    <location>
        <position position="1"/>
    </location>
</feature>
<gene>
    <name evidence="2" type="ORF">K491DRAFT_556667</name>
</gene>
<feature type="domain" description="FAD dependent oxidoreductase" evidence="1">
    <location>
        <begin position="1"/>
        <end position="407"/>
    </location>
</feature>
<dbReference type="GO" id="GO:0005770">
    <property type="term" value="C:late endosome"/>
    <property type="evidence" value="ECO:0007669"/>
    <property type="project" value="TreeGrafter"/>
</dbReference>
<organism evidence="2 3">
    <name type="scientific">Lophiostoma macrostomum CBS 122681</name>
    <dbReference type="NCBI Taxonomy" id="1314788"/>
    <lineage>
        <taxon>Eukaryota</taxon>
        <taxon>Fungi</taxon>
        <taxon>Dikarya</taxon>
        <taxon>Ascomycota</taxon>
        <taxon>Pezizomycotina</taxon>
        <taxon>Dothideomycetes</taxon>
        <taxon>Pleosporomycetidae</taxon>
        <taxon>Pleosporales</taxon>
        <taxon>Lophiostomataceae</taxon>
        <taxon>Lophiostoma</taxon>
    </lineage>
</organism>
<dbReference type="PANTHER" id="PTHR13847:SF185">
    <property type="entry name" value="FAD DEPENDENT OXIDOREDUCTASE SUPERFAMILY (AFU_ORTHOLOGUE AFUA_3G02360)"/>
    <property type="match status" value="1"/>
</dbReference>
<dbReference type="InterPro" id="IPR006076">
    <property type="entry name" value="FAD-dep_OxRdtase"/>
</dbReference>
<dbReference type="OrthoDB" id="5425653at2759"/>
<reference evidence="2" key="1">
    <citation type="journal article" date="2020" name="Stud. Mycol.">
        <title>101 Dothideomycetes genomes: a test case for predicting lifestyles and emergence of pathogens.</title>
        <authorList>
            <person name="Haridas S."/>
            <person name="Albert R."/>
            <person name="Binder M."/>
            <person name="Bloem J."/>
            <person name="Labutti K."/>
            <person name="Salamov A."/>
            <person name="Andreopoulos B."/>
            <person name="Baker S."/>
            <person name="Barry K."/>
            <person name="Bills G."/>
            <person name="Bluhm B."/>
            <person name="Cannon C."/>
            <person name="Castanera R."/>
            <person name="Culley D."/>
            <person name="Daum C."/>
            <person name="Ezra D."/>
            <person name="Gonzalez J."/>
            <person name="Henrissat B."/>
            <person name="Kuo A."/>
            <person name="Liang C."/>
            <person name="Lipzen A."/>
            <person name="Lutzoni F."/>
            <person name="Magnuson J."/>
            <person name="Mondo S."/>
            <person name="Nolan M."/>
            <person name="Ohm R."/>
            <person name="Pangilinan J."/>
            <person name="Park H.-J."/>
            <person name="Ramirez L."/>
            <person name="Alfaro M."/>
            <person name="Sun H."/>
            <person name="Tritt A."/>
            <person name="Yoshinaga Y."/>
            <person name="Zwiers L.-H."/>
            <person name="Turgeon B."/>
            <person name="Goodwin S."/>
            <person name="Spatafora J."/>
            <person name="Crous P."/>
            <person name="Grigoriev I."/>
        </authorList>
    </citation>
    <scope>NUCLEOTIDE SEQUENCE</scope>
    <source>
        <strain evidence="2">CBS 122681</strain>
    </source>
</reference>
<feature type="non-terminal residue" evidence="2">
    <location>
        <position position="407"/>
    </location>
</feature>
<keyword evidence="3" id="KW-1185">Reference proteome</keyword>
<dbReference type="Pfam" id="PF01266">
    <property type="entry name" value="DAO"/>
    <property type="match status" value="1"/>
</dbReference>
<dbReference type="AlphaFoldDB" id="A0A6A6SV47"/>
<dbReference type="Gene3D" id="3.30.9.10">
    <property type="entry name" value="D-Amino Acid Oxidase, subunit A, domain 2"/>
    <property type="match status" value="1"/>
</dbReference>